<dbReference type="Gene3D" id="2.40.50.100">
    <property type="match status" value="1"/>
</dbReference>
<dbReference type="Gene3D" id="1.10.287.470">
    <property type="entry name" value="Helix hairpin bin"/>
    <property type="match status" value="1"/>
</dbReference>
<sequence>MNAPTPTTANLPHPQLLLHLDALRDRALAAESLNALAFTMANDLYALLHFRQAVVFAEHGSRLELLCISGLAKPAEDSPYLVWQNRTCRWLADRLTTDQPEWLARETLDLPPDMAEGWAEWWPAGVWCVPVQKTGEKRLGLLFVLLDEPPALALEDLLQGVRQTWSYCWSALTRQQRHWRWLPGRKQVLIGLVVLGALLLIPVPQTVLAPAEIISSDARVISSPIDGVIARMAVRPNQPVAEGDLLFTLDETSLRSRVEVLTRQVAVADAELLSASQRAFDNPQSKSDLTVLAGTAQQRRAELAAVAAQLERTQVLAPEAGVAVFSDPNDWLGKPVQTGERILQLADPTRPAILIQLAVADAIALEPGAEVTLYLTAYPLAPLHGKILQTSYQARTGDDGVVAYRLLASIDGKPAHARLGLHGTAKLYGQKVSLGYYLLRRPLAAARAFTGW</sequence>
<dbReference type="InterPro" id="IPR050465">
    <property type="entry name" value="UPF0194_transport"/>
</dbReference>
<keyword evidence="2" id="KW-0175">Coiled coil</keyword>
<evidence type="ECO:0000256" key="1">
    <source>
        <dbReference type="ARBA" id="ARBA00004196"/>
    </source>
</evidence>
<keyword evidence="4" id="KW-1185">Reference proteome</keyword>
<gene>
    <name evidence="3" type="ORF">HNQ50_001591</name>
</gene>
<dbReference type="RefSeq" id="WP_184099311.1">
    <property type="nucleotide sequence ID" value="NZ_JACHHN010000003.1"/>
</dbReference>
<proteinExistence type="predicted"/>
<comment type="caution">
    <text evidence="3">The sequence shown here is derived from an EMBL/GenBank/DDBJ whole genome shotgun (WGS) entry which is preliminary data.</text>
</comment>
<comment type="subcellular location">
    <subcellularLocation>
        <location evidence="1">Cell envelope</location>
    </subcellularLocation>
</comment>
<dbReference type="PANTHER" id="PTHR32347">
    <property type="entry name" value="EFFLUX SYSTEM COMPONENT YKNX-RELATED"/>
    <property type="match status" value="1"/>
</dbReference>
<dbReference type="Proteomes" id="UP000543030">
    <property type="component" value="Unassembled WGS sequence"/>
</dbReference>
<evidence type="ECO:0000256" key="2">
    <source>
        <dbReference type="ARBA" id="ARBA00023054"/>
    </source>
</evidence>
<protein>
    <submittedName>
        <fullName evidence="3">Multidrug resistance efflux pump</fullName>
    </submittedName>
</protein>
<dbReference type="AlphaFoldDB" id="A0A840REC4"/>
<name>A0A840REC4_9NEIS</name>
<dbReference type="EMBL" id="JACHHN010000003">
    <property type="protein sequence ID" value="MBB5190868.1"/>
    <property type="molecule type" value="Genomic_DNA"/>
</dbReference>
<reference evidence="3 4" key="1">
    <citation type="submission" date="2020-08" db="EMBL/GenBank/DDBJ databases">
        <title>Genomic Encyclopedia of Type Strains, Phase IV (KMG-IV): sequencing the most valuable type-strain genomes for metagenomic binning, comparative biology and taxonomic classification.</title>
        <authorList>
            <person name="Goeker M."/>
        </authorList>
    </citation>
    <scope>NUCLEOTIDE SEQUENCE [LARGE SCALE GENOMIC DNA]</scope>
    <source>
        <strain evidence="3 4">DSM 18233</strain>
    </source>
</reference>
<dbReference type="SUPFAM" id="SSF111369">
    <property type="entry name" value="HlyD-like secretion proteins"/>
    <property type="match status" value="1"/>
</dbReference>
<dbReference type="GO" id="GO:0030313">
    <property type="term" value="C:cell envelope"/>
    <property type="evidence" value="ECO:0007669"/>
    <property type="project" value="UniProtKB-SubCell"/>
</dbReference>
<evidence type="ECO:0000313" key="4">
    <source>
        <dbReference type="Proteomes" id="UP000543030"/>
    </source>
</evidence>
<dbReference type="PANTHER" id="PTHR32347:SF23">
    <property type="entry name" value="BLL5650 PROTEIN"/>
    <property type="match status" value="1"/>
</dbReference>
<accession>A0A840REC4</accession>
<evidence type="ECO:0000313" key="3">
    <source>
        <dbReference type="EMBL" id="MBB5190868.1"/>
    </source>
</evidence>
<organism evidence="3 4">
    <name type="scientific">Silvimonas terrae</name>
    <dbReference type="NCBI Taxonomy" id="300266"/>
    <lineage>
        <taxon>Bacteria</taxon>
        <taxon>Pseudomonadati</taxon>
        <taxon>Pseudomonadota</taxon>
        <taxon>Betaproteobacteria</taxon>
        <taxon>Neisseriales</taxon>
        <taxon>Chitinibacteraceae</taxon>
        <taxon>Silvimonas</taxon>
    </lineage>
</organism>